<proteinExistence type="predicted"/>
<accession>A0A543PZ75</accession>
<dbReference type="EMBL" id="SZUV01000005">
    <property type="protein sequence ID" value="TQN49384.1"/>
    <property type="molecule type" value="Genomic_DNA"/>
</dbReference>
<protein>
    <submittedName>
        <fullName evidence="2">Uncharacterized protein</fullName>
    </submittedName>
</protein>
<feature type="coiled-coil region" evidence="1">
    <location>
        <begin position="10"/>
        <end position="68"/>
    </location>
</feature>
<keyword evidence="1" id="KW-0175">Coiled coil</keyword>
<dbReference type="Proteomes" id="UP000315403">
    <property type="component" value="Unassembled WGS sequence"/>
</dbReference>
<sequence>MGGAVLESRYESLFAELENAITDYRGLRRQLEGDGRNKHSVQALQAQIQKLKAENRMLQERQEEICLRLNDLLAQVNCWENEI</sequence>
<name>A0A543PZ75_ACITH</name>
<reference evidence="2 3" key="1">
    <citation type="submission" date="2019-03" db="EMBL/GenBank/DDBJ databases">
        <title>New insights into Acidothiobacillus thiooxidans sulfur metabolism through coupled gene expression, solution geochemistry, microscopy and spectroscopy analyses.</title>
        <authorList>
            <person name="Camacho D."/>
            <person name="Frazao R."/>
            <person name="Fouillen A."/>
            <person name="Nanci A."/>
            <person name="Lang B.F."/>
            <person name="Apte S.C."/>
            <person name="Baron C."/>
            <person name="Warren L.A."/>
        </authorList>
    </citation>
    <scope>NUCLEOTIDE SEQUENCE [LARGE SCALE GENOMIC DNA]</scope>
    <source>
        <strain evidence="2 3">ATCC 19377</strain>
    </source>
</reference>
<organism evidence="2 3">
    <name type="scientific">Acidithiobacillus thiooxidans ATCC 19377</name>
    <dbReference type="NCBI Taxonomy" id="637390"/>
    <lineage>
        <taxon>Bacteria</taxon>
        <taxon>Pseudomonadati</taxon>
        <taxon>Pseudomonadota</taxon>
        <taxon>Acidithiobacillia</taxon>
        <taxon>Acidithiobacillales</taxon>
        <taxon>Acidithiobacillaceae</taxon>
        <taxon>Acidithiobacillus</taxon>
    </lineage>
</organism>
<evidence type="ECO:0000313" key="2">
    <source>
        <dbReference type="EMBL" id="TQN49384.1"/>
    </source>
</evidence>
<comment type="caution">
    <text evidence="2">The sequence shown here is derived from an EMBL/GenBank/DDBJ whole genome shotgun (WGS) entry which is preliminary data.</text>
</comment>
<evidence type="ECO:0000313" key="3">
    <source>
        <dbReference type="Proteomes" id="UP000315403"/>
    </source>
</evidence>
<dbReference type="AlphaFoldDB" id="A0A543PZ75"/>
<evidence type="ECO:0000256" key="1">
    <source>
        <dbReference type="SAM" id="Coils"/>
    </source>
</evidence>
<gene>
    <name evidence="2" type="ORF">DLNHIDIE_03235</name>
</gene>